<accession>A0A0R0BJ39</accession>
<dbReference type="NCBIfam" id="NF033827">
    <property type="entry name" value="CDF_efflux_DmeF"/>
    <property type="match status" value="1"/>
</dbReference>
<feature type="domain" description="Cation efflux protein transmembrane" evidence="8">
    <location>
        <begin position="34"/>
        <end position="256"/>
    </location>
</feature>
<dbReference type="OrthoDB" id="271709at2"/>
<feature type="transmembrane region" description="Helical" evidence="7">
    <location>
        <begin position="130"/>
        <end position="153"/>
    </location>
</feature>
<dbReference type="InterPro" id="IPR027469">
    <property type="entry name" value="Cation_efflux_TMD_sf"/>
</dbReference>
<comment type="caution">
    <text evidence="9">The sequence shown here is derived from an EMBL/GenBank/DDBJ whole genome shotgun (WGS) entry which is preliminary data.</text>
</comment>
<keyword evidence="2 7" id="KW-0812">Transmembrane</keyword>
<feature type="transmembrane region" description="Helical" evidence="7">
    <location>
        <begin position="230"/>
        <end position="248"/>
    </location>
</feature>
<feature type="region of interest" description="Disordered" evidence="6">
    <location>
        <begin position="1"/>
        <end position="25"/>
    </location>
</feature>
<feature type="region of interest" description="Disordered" evidence="6">
    <location>
        <begin position="331"/>
        <end position="351"/>
    </location>
</feature>
<dbReference type="GO" id="GO:0005886">
    <property type="term" value="C:plasma membrane"/>
    <property type="evidence" value="ECO:0007669"/>
    <property type="project" value="TreeGrafter"/>
</dbReference>
<evidence type="ECO:0000256" key="1">
    <source>
        <dbReference type="ARBA" id="ARBA00004141"/>
    </source>
</evidence>
<dbReference type="InterPro" id="IPR002524">
    <property type="entry name" value="Cation_efflux"/>
</dbReference>
<keyword evidence="3" id="KW-0813">Transport</keyword>
<evidence type="ECO:0000256" key="5">
    <source>
        <dbReference type="ARBA" id="ARBA00023136"/>
    </source>
</evidence>
<dbReference type="PANTHER" id="PTHR11562">
    <property type="entry name" value="CATION EFFLUX PROTEIN/ ZINC TRANSPORTER"/>
    <property type="match status" value="1"/>
</dbReference>
<evidence type="ECO:0000256" key="2">
    <source>
        <dbReference type="ARBA" id="ARBA00022692"/>
    </source>
</evidence>
<feature type="transmembrane region" description="Helical" evidence="7">
    <location>
        <begin position="199"/>
        <end position="224"/>
    </location>
</feature>
<reference evidence="9 10" key="1">
    <citation type="submission" date="2015-05" db="EMBL/GenBank/DDBJ databases">
        <title>Genome sequencing and analysis of members of genus Stenotrophomonas.</title>
        <authorList>
            <person name="Patil P.P."/>
            <person name="Midha S."/>
            <person name="Patil P.B."/>
        </authorList>
    </citation>
    <scope>NUCLEOTIDE SEQUENCE [LARGE SCALE GENOMIC DNA]</scope>
    <source>
        <strain evidence="9 10">DSM 17805</strain>
    </source>
</reference>
<dbReference type="Gene3D" id="1.20.1510.10">
    <property type="entry name" value="Cation efflux protein transmembrane domain"/>
    <property type="match status" value="1"/>
</dbReference>
<sequence>MATLDPRTAARPDCRHPQAFASGNPVGEAKTRRAVILTAVMMVIEIVAGYGFGSMALLADGWHMGTHTLALGLTLFAYAVARRNVANPRYAFGTWKVEVLGGYTSALLLLGVAAAMVWESVERLLNPTTVQYQEAMIVAVVGLAVNLVCAWWLKDDHSAHNHGHSHSHAHGEEHDHPDHDHAHGSDPGAGHKDLNLRAAYVHVVTDAATSVLAIVALAAGWAWGIGWMDPVMGLLGSALITWWAIGLLRSTSRALLDAEMDNPLVGRIRAKLTALPGVQVEDLHAWRVASDRWACVLSVRGPAGLDTAAIHAALAGETRLAHLSVEIASGAAPATPHDPGHHGCGGHGHTH</sequence>
<evidence type="ECO:0000313" key="9">
    <source>
        <dbReference type="EMBL" id="KRG54298.1"/>
    </source>
</evidence>
<dbReference type="STRING" id="266128.ABB25_13810"/>
<dbReference type="GO" id="GO:0005385">
    <property type="term" value="F:zinc ion transmembrane transporter activity"/>
    <property type="evidence" value="ECO:0007669"/>
    <property type="project" value="TreeGrafter"/>
</dbReference>
<evidence type="ECO:0000256" key="3">
    <source>
        <dbReference type="ARBA" id="ARBA00022906"/>
    </source>
</evidence>
<keyword evidence="3" id="KW-0862">Zinc</keyword>
<dbReference type="InterPro" id="IPR050681">
    <property type="entry name" value="CDF/SLC30A"/>
</dbReference>
<dbReference type="RefSeq" id="WP_057667768.1">
    <property type="nucleotide sequence ID" value="NZ_LDJH01000032.1"/>
</dbReference>
<feature type="transmembrane region" description="Helical" evidence="7">
    <location>
        <begin position="62"/>
        <end position="80"/>
    </location>
</feature>
<dbReference type="Proteomes" id="UP000051254">
    <property type="component" value="Unassembled WGS sequence"/>
</dbReference>
<dbReference type="AlphaFoldDB" id="A0A0R0BJ39"/>
<dbReference type="PATRIC" id="fig|266128.3.peg.1891"/>
<dbReference type="NCBIfam" id="TIGR01297">
    <property type="entry name" value="CDF"/>
    <property type="match status" value="1"/>
</dbReference>
<evidence type="ECO:0000313" key="10">
    <source>
        <dbReference type="Proteomes" id="UP000051254"/>
    </source>
</evidence>
<dbReference type="EMBL" id="LDJH01000032">
    <property type="protein sequence ID" value="KRG54298.1"/>
    <property type="molecule type" value="Genomic_DNA"/>
</dbReference>
<keyword evidence="3" id="KW-0864">Zinc transport</keyword>
<dbReference type="Pfam" id="PF01545">
    <property type="entry name" value="Cation_efflux"/>
    <property type="match status" value="1"/>
</dbReference>
<evidence type="ECO:0000259" key="8">
    <source>
        <dbReference type="Pfam" id="PF01545"/>
    </source>
</evidence>
<keyword evidence="4 7" id="KW-1133">Transmembrane helix</keyword>
<dbReference type="SUPFAM" id="SSF161111">
    <property type="entry name" value="Cation efflux protein transmembrane domain-like"/>
    <property type="match status" value="1"/>
</dbReference>
<dbReference type="InterPro" id="IPR058533">
    <property type="entry name" value="Cation_efflux_TM"/>
</dbReference>
<keyword evidence="10" id="KW-1185">Reference proteome</keyword>
<gene>
    <name evidence="9" type="ORF">ABB25_13810</name>
</gene>
<feature type="region of interest" description="Disordered" evidence="6">
    <location>
        <begin position="162"/>
        <end position="188"/>
    </location>
</feature>
<name>A0A0R0BJ39_9GAMM</name>
<protein>
    <submittedName>
        <fullName evidence="9">Cation transporter</fullName>
    </submittedName>
</protein>
<feature type="transmembrane region" description="Helical" evidence="7">
    <location>
        <begin position="34"/>
        <end position="56"/>
    </location>
</feature>
<dbReference type="PANTHER" id="PTHR11562:SF40">
    <property type="entry name" value="CATION EFFLUX SYSTEM PROTEIN"/>
    <property type="match status" value="1"/>
</dbReference>
<evidence type="ECO:0000256" key="6">
    <source>
        <dbReference type="SAM" id="MobiDB-lite"/>
    </source>
</evidence>
<evidence type="ECO:0000256" key="7">
    <source>
        <dbReference type="SAM" id="Phobius"/>
    </source>
</evidence>
<organism evidence="9 10">
    <name type="scientific">Stenotrophomonas koreensis</name>
    <dbReference type="NCBI Taxonomy" id="266128"/>
    <lineage>
        <taxon>Bacteria</taxon>
        <taxon>Pseudomonadati</taxon>
        <taxon>Pseudomonadota</taxon>
        <taxon>Gammaproteobacteria</taxon>
        <taxon>Lysobacterales</taxon>
        <taxon>Lysobacteraceae</taxon>
        <taxon>Stenotrophomonas</taxon>
    </lineage>
</organism>
<proteinExistence type="predicted"/>
<feature type="compositionally biased region" description="Basic and acidic residues" evidence="6">
    <location>
        <begin position="169"/>
        <end position="188"/>
    </location>
</feature>
<comment type="subcellular location">
    <subcellularLocation>
        <location evidence="1">Membrane</location>
        <topology evidence="1">Multi-pass membrane protein</topology>
    </subcellularLocation>
</comment>
<keyword evidence="5 7" id="KW-0472">Membrane</keyword>
<keyword evidence="3" id="KW-0406">Ion transport</keyword>
<feature type="compositionally biased region" description="Gly residues" evidence="6">
    <location>
        <begin position="342"/>
        <end position="351"/>
    </location>
</feature>
<evidence type="ECO:0000256" key="4">
    <source>
        <dbReference type="ARBA" id="ARBA00022989"/>
    </source>
</evidence>
<feature type="transmembrane region" description="Helical" evidence="7">
    <location>
        <begin position="100"/>
        <end position="118"/>
    </location>
</feature>